<name>F4MML2_9BACT</name>
<dbReference type="Pfam" id="PF19515">
    <property type="entry name" value="DUF6048"/>
    <property type="match status" value="1"/>
</dbReference>
<organism evidence="1">
    <name type="scientific">uncultured Flavobacteriia bacterium</name>
    <dbReference type="NCBI Taxonomy" id="212695"/>
    <lineage>
        <taxon>Bacteria</taxon>
        <taxon>Pseudomonadati</taxon>
        <taxon>Bacteroidota</taxon>
        <taxon>Flavobacteriia</taxon>
        <taxon>environmental samples</taxon>
    </lineage>
</organism>
<accession>F4MML2</accession>
<reference evidence="1" key="1">
    <citation type="submission" date="2010-05" db="EMBL/GenBank/DDBJ databases">
        <authorList>
            <person name="Genoscope - CEA"/>
        </authorList>
    </citation>
    <scope>NUCLEOTIDE SEQUENCE</scope>
</reference>
<evidence type="ECO:0008006" key="2">
    <source>
        <dbReference type="Google" id="ProtNLM"/>
    </source>
</evidence>
<reference evidence="1" key="2">
    <citation type="journal article" date="2012" name="Environ. Microbiol.">
        <title>Genomic content of uncultured Bacteroidetes from contrasting oceanic provinces in the North Atlantic Ocean.</title>
        <authorList>
            <person name="Gomez-Pereira P.R."/>
            <person name="Schuler M."/>
            <person name="Fuchs B.M."/>
            <person name="Bennke C."/>
            <person name="Teeling H."/>
            <person name="Waldmann J."/>
            <person name="Richter M."/>
            <person name="Barbe V."/>
            <person name="Bataille E."/>
            <person name="Glockner F.O."/>
            <person name="Amann R."/>
        </authorList>
    </citation>
    <scope>NUCLEOTIDE SEQUENCE</scope>
</reference>
<dbReference type="AlphaFoldDB" id="F4MML2"/>
<evidence type="ECO:0000313" key="1">
    <source>
        <dbReference type="EMBL" id="CBL87375.1"/>
    </source>
</evidence>
<sequence length="233" mass="27688">MQILEYYIKYLIILFSCNLFCQNEVKNDTINKYKYGFRVGIDISKQIRMLIEDNYKGVEFVGDYRLTKNLYIASEIGNENKHIDLDALKYNSNGTYIKFGVDYNVYKNWIGMDNQIIVGFRFGRSQHKKKLFSYNVLDYNNYWNEDNRLTLNDYIEHNNLNANWAELQFGVKTEIINNFYMGISLQVHYLISDKDPTNFENLFIPGFNKVLTNNRYGSGINYTISYRLPLYKK</sequence>
<proteinExistence type="predicted"/>
<dbReference type="EMBL" id="FQ032819">
    <property type="protein sequence ID" value="CBL87375.1"/>
    <property type="molecule type" value="Genomic_DNA"/>
</dbReference>
<protein>
    <recommendedName>
        <fullName evidence="2">Outer membrane protein beta-barrel domain-containing protein</fullName>
    </recommendedName>
</protein>
<gene>
    <name evidence="1" type="ORF">S18_1082_0025</name>
</gene>
<dbReference type="InterPro" id="IPR046111">
    <property type="entry name" value="DUF6048"/>
</dbReference>